<dbReference type="RefSeq" id="WP_230736097.1">
    <property type="nucleotide sequence ID" value="NZ_JAJNDB010000003.1"/>
</dbReference>
<accession>A0ABS8PBF3</accession>
<dbReference type="Proteomes" id="UP001199469">
    <property type="component" value="Unassembled WGS sequence"/>
</dbReference>
<feature type="region of interest" description="Disordered" evidence="1">
    <location>
        <begin position="175"/>
        <end position="201"/>
    </location>
</feature>
<sequence>MPTTILWHRPAGAPRDDLDVRSSGCAVQAPGHAAEALVEVHDPGRSYVVLLRLAATATHAWRLTAVEVRSAAPGGTLDADVLRTVPLEECLALASEELAAVGQRSPAVPSPVSAPARERRPARTIDEETLRTAARVYREALASSVPRERLAPTAAVARALGLNRHDAGRLVSRARQAGMLNPAIPRRPGEVPSERPPADQT</sequence>
<proteinExistence type="predicted"/>
<feature type="compositionally biased region" description="Basic and acidic residues" evidence="1">
    <location>
        <begin position="187"/>
        <end position="201"/>
    </location>
</feature>
<evidence type="ECO:0000256" key="1">
    <source>
        <dbReference type="SAM" id="MobiDB-lite"/>
    </source>
</evidence>
<dbReference type="EMBL" id="JAJNDB010000003">
    <property type="protein sequence ID" value="MCD2195247.1"/>
    <property type="molecule type" value="Genomic_DNA"/>
</dbReference>
<keyword evidence="3" id="KW-1185">Reference proteome</keyword>
<evidence type="ECO:0000313" key="3">
    <source>
        <dbReference type="Proteomes" id="UP001199469"/>
    </source>
</evidence>
<evidence type="ECO:0000313" key="2">
    <source>
        <dbReference type="EMBL" id="MCD2195247.1"/>
    </source>
</evidence>
<reference evidence="2 3" key="1">
    <citation type="submission" date="2021-11" db="EMBL/GenBank/DDBJ databases">
        <title>Draft genome sequence of Actinomycetospora sp. SF1 isolated from the rhizosphere soil.</title>
        <authorList>
            <person name="Duangmal K."/>
            <person name="Chantavorakit T."/>
        </authorList>
    </citation>
    <scope>NUCLEOTIDE SEQUENCE [LARGE SCALE GENOMIC DNA]</scope>
    <source>
        <strain evidence="2 3">TBRC 5722</strain>
    </source>
</reference>
<gene>
    <name evidence="2" type="ORF">LQ327_17910</name>
</gene>
<protein>
    <submittedName>
        <fullName evidence="2">Uncharacterized protein</fullName>
    </submittedName>
</protein>
<name>A0ABS8PBF3_9PSEU</name>
<organism evidence="2 3">
    <name type="scientific">Actinomycetospora endophytica</name>
    <dbReference type="NCBI Taxonomy" id="2291215"/>
    <lineage>
        <taxon>Bacteria</taxon>
        <taxon>Bacillati</taxon>
        <taxon>Actinomycetota</taxon>
        <taxon>Actinomycetes</taxon>
        <taxon>Pseudonocardiales</taxon>
        <taxon>Pseudonocardiaceae</taxon>
        <taxon>Actinomycetospora</taxon>
    </lineage>
</organism>
<comment type="caution">
    <text evidence="2">The sequence shown here is derived from an EMBL/GenBank/DDBJ whole genome shotgun (WGS) entry which is preliminary data.</text>
</comment>